<comment type="caution">
    <text evidence="5">The sequence shown here is derived from an EMBL/GenBank/DDBJ whole genome shotgun (WGS) entry which is preliminary data.</text>
</comment>
<keyword evidence="2" id="KW-0560">Oxidoreductase</keyword>
<dbReference type="InterPro" id="IPR036291">
    <property type="entry name" value="NAD(P)-bd_dom_sf"/>
</dbReference>
<dbReference type="Pfam" id="PF02826">
    <property type="entry name" value="2-Hacid_dh_C"/>
    <property type="match status" value="1"/>
</dbReference>
<evidence type="ECO:0000313" key="5">
    <source>
        <dbReference type="EMBL" id="HIR54358.1"/>
    </source>
</evidence>
<evidence type="ECO:0000259" key="4">
    <source>
        <dbReference type="Pfam" id="PF02826"/>
    </source>
</evidence>
<dbReference type="EMBL" id="DVHH01000055">
    <property type="protein sequence ID" value="HIR54358.1"/>
    <property type="molecule type" value="Genomic_DNA"/>
</dbReference>
<reference evidence="5" key="1">
    <citation type="submission" date="2020-10" db="EMBL/GenBank/DDBJ databases">
        <authorList>
            <person name="Gilroy R."/>
        </authorList>
    </citation>
    <scope>NUCLEOTIDE SEQUENCE</scope>
    <source>
        <strain evidence="5">ChiGjej3B3-7149</strain>
    </source>
</reference>
<dbReference type="InterPro" id="IPR029752">
    <property type="entry name" value="D-isomer_DH_CS1"/>
</dbReference>
<evidence type="ECO:0000313" key="6">
    <source>
        <dbReference type="Proteomes" id="UP000824238"/>
    </source>
</evidence>
<dbReference type="SUPFAM" id="SSF52283">
    <property type="entry name" value="Formate/glycerate dehydrogenase catalytic domain-like"/>
    <property type="match status" value="1"/>
</dbReference>
<accession>A0A9D1DKB7</accession>
<feature type="domain" description="D-isomer specific 2-hydroxyacid dehydrogenase NAD-binding" evidence="4">
    <location>
        <begin position="113"/>
        <end position="291"/>
    </location>
</feature>
<evidence type="ECO:0000256" key="3">
    <source>
        <dbReference type="ARBA" id="ARBA00023027"/>
    </source>
</evidence>
<proteinExistence type="inferred from homology"/>
<dbReference type="AlphaFoldDB" id="A0A9D1DKB7"/>
<name>A0A9D1DKB7_9FIRM</name>
<dbReference type="InterPro" id="IPR043322">
    <property type="entry name" value="CtBP"/>
</dbReference>
<dbReference type="PANTHER" id="PTHR42789">
    <property type="entry name" value="D-ISOMER SPECIFIC 2-HYDROXYACID DEHYDROGENASE FAMILY PROTEIN (AFU_ORTHOLOGUE AFUA_6G10090)"/>
    <property type="match status" value="1"/>
</dbReference>
<dbReference type="SUPFAM" id="SSF51735">
    <property type="entry name" value="NAD(P)-binding Rossmann-fold domains"/>
    <property type="match status" value="1"/>
</dbReference>
<dbReference type="InterPro" id="IPR006140">
    <property type="entry name" value="D-isomer_DH_NAD-bd"/>
</dbReference>
<dbReference type="InterPro" id="IPR050857">
    <property type="entry name" value="D-2-hydroxyacid_DH"/>
</dbReference>
<dbReference type="GO" id="GO:0016616">
    <property type="term" value="F:oxidoreductase activity, acting on the CH-OH group of donors, NAD or NADP as acceptor"/>
    <property type="evidence" value="ECO:0007669"/>
    <property type="project" value="InterPro"/>
</dbReference>
<organism evidence="5 6">
    <name type="scientific">Candidatus Scatomorpha intestinigallinarum</name>
    <dbReference type="NCBI Taxonomy" id="2840923"/>
    <lineage>
        <taxon>Bacteria</taxon>
        <taxon>Bacillati</taxon>
        <taxon>Bacillota</taxon>
        <taxon>Clostridia</taxon>
        <taxon>Eubacteriales</taxon>
        <taxon>Candidatus Scatomorpha</taxon>
    </lineage>
</organism>
<gene>
    <name evidence="5" type="ORF">IAD36_01995</name>
</gene>
<comment type="similarity">
    <text evidence="1">Belongs to the D-isomer specific 2-hydroxyacid dehydrogenase family.</text>
</comment>
<keyword evidence="3" id="KW-0520">NAD</keyword>
<dbReference type="PROSITE" id="PS00065">
    <property type="entry name" value="D_2_HYDROXYACID_DH_1"/>
    <property type="match status" value="1"/>
</dbReference>
<sequence length="329" mass="37289">MKIVLTEVPFTKDRDMHVEREVCPEGSELVVAVYDEHSDNNDAFYEAIADADVIVNSYVYFGKKEIDALKKCKVISFQSTGYNEVDLEYAEEKGVAVVSILDYCTQETAENAFAMMLCLQRAIRIYDRSVQVDKEWNYLAAQHLQRIEGQTMGIVGLGRIGQSVARKAHGFDMRVIAYDPFLPPEIAEGIGVQLVDLDTLLAESDVVSIHMNLTKDNYHMFNKEVFKKMKKRPIIINEGRGPMICEEDLLWALNEGLVRAAGLDMLESENPDLSECKLLGRDDVLLMPHCGYFSDTSDYLVSKLSMENGINYFNGDYDKVKVLRNNVKH</sequence>
<dbReference type="PANTHER" id="PTHR42789:SF1">
    <property type="entry name" value="D-ISOMER SPECIFIC 2-HYDROXYACID DEHYDROGENASE FAMILY PROTEIN (AFU_ORTHOLOGUE AFUA_6G10090)"/>
    <property type="match status" value="1"/>
</dbReference>
<evidence type="ECO:0000256" key="1">
    <source>
        <dbReference type="ARBA" id="ARBA00005854"/>
    </source>
</evidence>
<dbReference type="Proteomes" id="UP000824238">
    <property type="component" value="Unassembled WGS sequence"/>
</dbReference>
<dbReference type="GO" id="GO:0051287">
    <property type="term" value="F:NAD binding"/>
    <property type="evidence" value="ECO:0007669"/>
    <property type="project" value="InterPro"/>
</dbReference>
<dbReference type="GO" id="GO:0003714">
    <property type="term" value="F:transcription corepressor activity"/>
    <property type="evidence" value="ECO:0007669"/>
    <property type="project" value="InterPro"/>
</dbReference>
<dbReference type="Gene3D" id="3.40.50.720">
    <property type="entry name" value="NAD(P)-binding Rossmann-like Domain"/>
    <property type="match status" value="2"/>
</dbReference>
<dbReference type="CDD" id="cd05299">
    <property type="entry name" value="CtBP_dh"/>
    <property type="match status" value="1"/>
</dbReference>
<evidence type="ECO:0000256" key="2">
    <source>
        <dbReference type="ARBA" id="ARBA00023002"/>
    </source>
</evidence>
<protein>
    <submittedName>
        <fullName evidence="5">C-terminal binding protein</fullName>
    </submittedName>
</protein>
<reference evidence="5" key="2">
    <citation type="journal article" date="2021" name="PeerJ">
        <title>Extensive microbial diversity within the chicken gut microbiome revealed by metagenomics and culture.</title>
        <authorList>
            <person name="Gilroy R."/>
            <person name="Ravi A."/>
            <person name="Getino M."/>
            <person name="Pursley I."/>
            <person name="Horton D.L."/>
            <person name="Alikhan N.F."/>
            <person name="Baker D."/>
            <person name="Gharbi K."/>
            <person name="Hall N."/>
            <person name="Watson M."/>
            <person name="Adriaenssens E.M."/>
            <person name="Foster-Nyarko E."/>
            <person name="Jarju S."/>
            <person name="Secka A."/>
            <person name="Antonio M."/>
            <person name="Oren A."/>
            <person name="Chaudhuri R.R."/>
            <person name="La Ragione R."/>
            <person name="Hildebrand F."/>
            <person name="Pallen M.J."/>
        </authorList>
    </citation>
    <scope>NUCLEOTIDE SEQUENCE</scope>
    <source>
        <strain evidence="5">ChiGjej3B3-7149</strain>
    </source>
</reference>